<keyword evidence="2" id="KW-1185">Reference proteome</keyword>
<protein>
    <submittedName>
        <fullName evidence="1">Uncharacterized protein</fullName>
    </submittedName>
</protein>
<gene>
    <name evidence="1" type="ORF">GCM10010420_07030</name>
</gene>
<sequence>MTRPAARTGPGRATIASVLDIGYALSSRFPDPPQTDYRTADVRTLRHDLFCGDVYLADTETDRELSTARGTVPVLDFAWALCDIVERLDRDPLGSRASRPQHAELDFVESADNLHFTRRFGWVDITADWLPEHEPPLTFNHGMLRREARDFLHDLIADLTDIHEELGDNPVIWDLQARFPRV</sequence>
<organism evidence="1 2">
    <name type="scientific">Streptomyces glaucosporus</name>
    <dbReference type="NCBI Taxonomy" id="284044"/>
    <lineage>
        <taxon>Bacteria</taxon>
        <taxon>Bacillati</taxon>
        <taxon>Actinomycetota</taxon>
        <taxon>Actinomycetes</taxon>
        <taxon>Kitasatosporales</taxon>
        <taxon>Streptomycetaceae</taxon>
        <taxon>Streptomyces</taxon>
    </lineage>
</organism>
<dbReference type="EMBL" id="BAAATJ010000002">
    <property type="protein sequence ID" value="GAA2386770.1"/>
    <property type="molecule type" value="Genomic_DNA"/>
</dbReference>
<comment type="caution">
    <text evidence="1">The sequence shown here is derived from an EMBL/GenBank/DDBJ whole genome shotgun (WGS) entry which is preliminary data.</text>
</comment>
<evidence type="ECO:0000313" key="2">
    <source>
        <dbReference type="Proteomes" id="UP001500058"/>
    </source>
</evidence>
<dbReference type="Proteomes" id="UP001500058">
    <property type="component" value="Unassembled WGS sequence"/>
</dbReference>
<name>A0ABN3HS01_9ACTN</name>
<evidence type="ECO:0000313" key="1">
    <source>
        <dbReference type="EMBL" id="GAA2386770.1"/>
    </source>
</evidence>
<accession>A0ABN3HS01</accession>
<reference evidence="1 2" key="1">
    <citation type="journal article" date="2019" name="Int. J. Syst. Evol. Microbiol.">
        <title>The Global Catalogue of Microorganisms (GCM) 10K type strain sequencing project: providing services to taxonomists for standard genome sequencing and annotation.</title>
        <authorList>
            <consortium name="The Broad Institute Genomics Platform"/>
            <consortium name="The Broad Institute Genome Sequencing Center for Infectious Disease"/>
            <person name="Wu L."/>
            <person name="Ma J."/>
        </authorList>
    </citation>
    <scope>NUCLEOTIDE SEQUENCE [LARGE SCALE GENOMIC DNA]</scope>
    <source>
        <strain evidence="1 2">JCM 6921</strain>
    </source>
</reference>
<proteinExistence type="predicted"/>